<evidence type="ECO:0000313" key="2">
    <source>
        <dbReference type="Proteomes" id="UP000177042"/>
    </source>
</evidence>
<gene>
    <name evidence="1" type="ORF">A3C26_00015</name>
</gene>
<organism evidence="1 2">
    <name type="scientific">Candidatus Daviesbacteria bacterium RIFCSPHIGHO2_02_FULL_39_12</name>
    <dbReference type="NCBI Taxonomy" id="1797770"/>
    <lineage>
        <taxon>Bacteria</taxon>
        <taxon>Candidatus Daviesiibacteriota</taxon>
    </lineage>
</organism>
<protein>
    <submittedName>
        <fullName evidence="1">Uncharacterized protein</fullName>
    </submittedName>
</protein>
<name>A0A1F5JBZ5_9BACT</name>
<reference evidence="1 2" key="1">
    <citation type="journal article" date="2016" name="Nat. Commun.">
        <title>Thousands of microbial genomes shed light on interconnected biogeochemical processes in an aquifer system.</title>
        <authorList>
            <person name="Anantharaman K."/>
            <person name="Brown C.T."/>
            <person name="Hug L.A."/>
            <person name="Sharon I."/>
            <person name="Castelle C.J."/>
            <person name="Probst A.J."/>
            <person name="Thomas B.C."/>
            <person name="Singh A."/>
            <person name="Wilkins M.J."/>
            <person name="Karaoz U."/>
            <person name="Brodie E.L."/>
            <person name="Williams K.H."/>
            <person name="Hubbard S.S."/>
            <person name="Banfield J.F."/>
        </authorList>
    </citation>
    <scope>NUCLEOTIDE SEQUENCE [LARGE SCALE GENOMIC DNA]</scope>
</reference>
<evidence type="ECO:0000313" key="1">
    <source>
        <dbReference type="EMBL" id="OGE26088.1"/>
    </source>
</evidence>
<dbReference type="EMBL" id="MFCX01000016">
    <property type="protein sequence ID" value="OGE26088.1"/>
    <property type="molecule type" value="Genomic_DNA"/>
</dbReference>
<proteinExistence type="predicted"/>
<dbReference type="Proteomes" id="UP000177042">
    <property type="component" value="Unassembled WGS sequence"/>
</dbReference>
<sequence length="66" mass="7201">MIPVPPKALGFAKKRASFILLGGVKAPFLGNERWTQVALPIHLGKSDFPATEMDFLLVSLTFSQNS</sequence>
<dbReference type="AlphaFoldDB" id="A0A1F5JBZ5"/>
<accession>A0A1F5JBZ5</accession>
<comment type="caution">
    <text evidence="1">The sequence shown here is derived from an EMBL/GenBank/DDBJ whole genome shotgun (WGS) entry which is preliminary data.</text>
</comment>